<evidence type="ECO:0000256" key="4">
    <source>
        <dbReference type="ARBA" id="ARBA00022980"/>
    </source>
</evidence>
<evidence type="ECO:0000313" key="11">
    <source>
        <dbReference type="Proteomes" id="UP001497382"/>
    </source>
</evidence>
<feature type="coiled-coil region" evidence="9">
    <location>
        <begin position="109"/>
        <end position="162"/>
    </location>
</feature>
<comment type="similarity">
    <text evidence="2">Belongs to the mitochondrion-specific ribosomal protein mS26 family.</text>
</comment>
<dbReference type="EMBL" id="CAXIEN010000477">
    <property type="protein sequence ID" value="CAL1298831.1"/>
    <property type="molecule type" value="Genomic_DNA"/>
</dbReference>
<evidence type="ECO:0000256" key="6">
    <source>
        <dbReference type="ARBA" id="ARBA00023274"/>
    </source>
</evidence>
<evidence type="ECO:0000256" key="3">
    <source>
        <dbReference type="ARBA" id="ARBA00022946"/>
    </source>
</evidence>
<evidence type="ECO:0000256" key="5">
    <source>
        <dbReference type="ARBA" id="ARBA00023128"/>
    </source>
</evidence>
<dbReference type="Pfam" id="PF14943">
    <property type="entry name" value="MRP-S26"/>
    <property type="match status" value="1"/>
</dbReference>
<keyword evidence="4" id="KW-0689">Ribosomal protein</keyword>
<dbReference type="PANTHER" id="PTHR21035">
    <property type="entry name" value="28S RIBOSOMAL PROTEIN S26, MITOCHONDRIAL"/>
    <property type="match status" value="1"/>
</dbReference>
<dbReference type="AlphaFoldDB" id="A0AAV2BRB8"/>
<evidence type="ECO:0000256" key="7">
    <source>
        <dbReference type="ARBA" id="ARBA00035138"/>
    </source>
</evidence>
<sequence>MSLLYRSHLPSILKLHKACSIAPYVSVQLRWKKIPIRKPRWLPMAPSKLFRIPQHPYVPPDEKQLIEDLLEEYYTKIVSLQKAFKEELAQKSRDEGHTIENEKLEEAKFLSLLEENKKENERLRKIREETMERLLQEKQVELLQLEEERKLKEQETKQRIEEIVRKQKEKIAVCITYENLDEAIERAINDPRNVAYSIDVYGNVKWEGKPPDDLEEELKKRIAQSMEN</sequence>
<keyword evidence="5" id="KW-0496">Mitochondrion</keyword>
<evidence type="ECO:0000256" key="1">
    <source>
        <dbReference type="ARBA" id="ARBA00004173"/>
    </source>
</evidence>
<reference evidence="10 11" key="1">
    <citation type="submission" date="2024-04" db="EMBL/GenBank/DDBJ databases">
        <authorList>
            <person name="Rising A."/>
            <person name="Reimegard J."/>
            <person name="Sonavane S."/>
            <person name="Akerstrom W."/>
            <person name="Nylinder S."/>
            <person name="Hedman E."/>
            <person name="Kallberg Y."/>
        </authorList>
    </citation>
    <scope>NUCLEOTIDE SEQUENCE [LARGE SCALE GENOMIC DNA]</scope>
</reference>
<comment type="caution">
    <text evidence="10">The sequence shown here is derived from an EMBL/GenBank/DDBJ whole genome shotgun (WGS) entry which is preliminary data.</text>
</comment>
<evidence type="ECO:0000256" key="2">
    <source>
        <dbReference type="ARBA" id="ARBA00009672"/>
    </source>
</evidence>
<keyword evidence="3" id="KW-0809">Transit peptide</keyword>
<dbReference type="GO" id="GO:0005763">
    <property type="term" value="C:mitochondrial small ribosomal subunit"/>
    <property type="evidence" value="ECO:0007669"/>
    <property type="project" value="InterPro"/>
</dbReference>
<gene>
    <name evidence="10" type="ORF">LARSCL_LOCUS21027</name>
</gene>
<evidence type="ECO:0000313" key="10">
    <source>
        <dbReference type="EMBL" id="CAL1298831.1"/>
    </source>
</evidence>
<keyword evidence="11" id="KW-1185">Reference proteome</keyword>
<dbReference type="PANTHER" id="PTHR21035:SF2">
    <property type="entry name" value="SMALL RIBOSOMAL SUBUNIT PROTEIN MS26"/>
    <property type="match status" value="1"/>
</dbReference>
<dbReference type="Proteomes" id="UP001497382">
    <property type="component" value="Unassembled WGS sequence"/>
</dbReference>
<evidence type="ECO:0000256" key="8">
    <source>
        <dbReference type="ARBA" id="ARBA00035344"/>
    </source>
</evidence>
<evidence type="ECO:0000256" key="9">
    <source>
        <dbReference type="SAM" id="Coils"/>
    </source>
</evidence>
<keyword evidence="9" id="KW-0175">Coiled coil</keyword>
<dbReference type="InterPro" id="IPR026140">
    <property type="entry name" value="Ribosomal_mS26"/>
</dbReference>
<proteinExistence type="inferred from homology"/>
<organism evidence="10 11">
    <name type="scientific">Larinioides sclopetarius</name>
    <dbReference type="NCBI Taxonomy" id="280406"/>
    <lineage>
        <taxon>Eukaryota</taxon>
        <taxon>Metazoa</taxon>
        <taxon>Ecdysozoa</taxon>
        <taxon>Arthropoda</taxon>
        <taxon>Chelicerata</taxon>
        <taxon>Arachnida</taxon>
        <taxon>Araneae</taxon>
        <taxon>Araneomorphae</taxon>
        <taxon>Entelegynae</taxon>
        <taxon>Araneoidea</taxon>
        <taxon>Araneidae</taxon>
        <taxon>Larinioides</taxon>
    </lineage>
</organism>
<accession>A0AAV2BRB8</accession>
<keyword evidence="6" id="KW-0687">Ribonucleoprotein</keyword>
<name>A0AAV2BRB8_9ARAC</name>
<protein>
    <recommendedName>
        <fullName evidence="7">Small ribosomal subunit protein mS26</fullName>
    </recommendedName>
    <alternativeName>
        <fullName evidence="8">28S ribosomal protein S26, mitochondrial</fullName>
    </alternativeName>
</protein>
<comment type="subcellular location">
    <subcellularLocation>
        <location evidence="1">Mitochondrion</location>
    </subcellularLocation>
</comment>